<accession>M2RHN7</accession>
<feature type="non-terminal residue" evidence="1">
    <location>
        <position position="1"/>
    </location>
</feature>
<keyword evidence="2" id="KW-1185">Reference proteome</keyword>
<name>M2RHN7_CERS8</name>
<dbReference type="Proteomes" id="UP000016930">
    <property type="component" value="Unassembled WGS sequence"/>
</dbReference>
<feature type="non-terminal residue" evidence="1">
    <location>
        <position position="228"/>
    </location>
</feature>
<evidence type="ECO:0000313" key="2">
    <source>
        <dbReference type="Proteomes" id="UP000016930"/>
    </source>
</evidence>
<dbReference type="HOGENOM" id="CLU_044484_1_0_1"/>
<dbReference type="OrthoDB" id="2752996at2759"/>
<dbReference type="STRING" id="914234.M2RHN7"/>
<evidence type="ECO:0008006" key="3">
    <source>
        <dbReference type="Google" id="ProtNLM"/>
    </source>
</evidence>
<dbReference type="EMBL" id="KB445795">
    <property type="protein sequence ID" value="EMD38321.1"/>
    <property type="molecule type" value="Genomic_DNA"/>
</dbReference>
<protein>
    <recommendedName>
        <fullName evidence="3">Reverse transcriptase zinc-binding domain-containing protein</fullName>
    </recommendedName>
</protein>
<organism evidence="1 2">
    <name type="scientific">Ceriporiopsis subvermispora (strain B)</name>
    <name type="common">White-rot fungus</name>
    <name type="synonym">Gelatoporia subvermispora</name>
    <dbReference type="NCBI Taxonomy" id="914234"/>
    <lineage>
        <taxon>Eukaryota</taxon>
        <taxon>Fungi</taxon>
        <taxon>Dikarya</taxon>
        <taxon>Basidiomycota</taxon>
        <taxon>Agaricomycotina</taxon>
        <taxon>Agaricomycetes</taxon>
        <taxon>Polyporales</taxon>
        <taxon>Gelatoporiaceae</taxon>
        <taxon>Gelatoporia</taxon>
    </lineage>
</organism>
<proteinExistence type="predicted"/>
<dbReference type="AlphaFoldDB" id="M2RHN7"/>
<evidence type="ECO:0000313" key="1">
    <source>
        <dbReference type="EMBL" id="EMD38321.1"/>
    </source>
</evidence>
<reference evidence="1 2" key="1">
    <citation type="journal article" date="2012" name="Proc. Natl. Acad. Sci. U.S.A.">
        <title>Comparative genomics of Ceriporiopsis subvermispora and Phanerochaete chrysosporium provide insight into selective ligninolysis.</title>
        <authorList>
            <person name="Fernandez-Fueyo E."/>
            <person name="Ruiz-Duenas F.J."/>
            <person name="Ferreira P."/>
            <person name="Floudas D."/>
            <person name="Hibbett D.S."/>
            <person name="Canessa P."/>
            <person name="Larrondo L.F."/>
            <person name="James T.Y."/>
            <person name="Seelenfreund D."/>
            <person name="Lobos S."/>
            <person name="Polanco R."/>
            <person name="Tello M."/>
            <person name="Honda Y."/>
            <person name="Watanabe T."/>
            <person name="Watanabe T."/>
            <person name="Ryu J.S."/>
            <person name="Kubicek C.P."/>
            <person name="Schmoll M."/>
            <person name="Gaskell J."/>
            <person name="Hammel K.E."/>
            <person name="St John F.J."/>
            <person name="Vanden Wymelenberg A."/>
            <person name="Sabat G."/>
            <person name="Splinter BonDurant S."/>
            <person name="Syed K."/>
            <person name="Yadav J.S."/>
            <person name="Doddapaneni H."/>
            <person name="Subramanian V."/>
            <person name="Lavin J.L."/>
            <person name="Oguiza J.A."/>
            <person name="Perez G."/>
            <person name="Pisabarro A.G."/>
            <person name="Ramirez L."/>
            <person name="Santoyo F."/>
            <person name="Master E."/>
            <person name="Coutinho P.M."/>
            <person name="Henrissat B."/>
            <person name="Lombard V."/>
            <person name="Magnuson J.K."/>
            <person name="Kuees U."/>
            <person name="Hori C."/>
            <person name="Igarashi K."/>
            <person name="Samejima M."/>
            <person name="Held B.W."/>
            <person name="Barry K.W."/>
            <person name="LaButti K.M."/>
            <person name="Lapidus A."/>
            <person name="Lindquist E.A."/>
            <person name="Lucas S.M."/>
            <person name="Riley R."/>
            <person name="Salamov A.A."/>
            <person name="Hoffmeister D."/>
            <person name="Schwenk D."/>
            <person name="Hadar Y."/>
            <person name="Yarden O."/>
            <person name="de Vries R.P."/>
            <person name="Wiebenga A."/>
            <person name="Stenlid J."/>
            <person name="Eastwood D."/>
            <person name="Grigoriev I.V."/>
            <person name="Berka R.M."/>
            <person name="Blanchette R.A."/>
            <person name="Kersten P."/>
            <person name="Martinez A.T."/>
            <person name="Vicuna R."/>
            <person name="Cullen D."/>
        </authorList>
    </citation>
    <scope>NUCLEOTIDE SEQUENCE [LARGE SCALE GENOMIC DNA]</scope>
    <source>
        <strain evidence="1 2">B</strain>
    </source>
</reference>
<sequence>PLTIVCGLRTVVTGLTSLLHAREDIGWIGIPDTEPFKIAAYHLRRRSAPSFLLWAPKTSAPPHLLEATTLATVGAARPLPYQIPTDIPAAFSISGARLASITQAVAYRGIVAMTLPKQRRSTLINLDIARYQVKKRTGKTPQDADLWMGCRDAAFGRPVADFLWKCLHGALKCGDYWLRITNFEHRADCGSCAVPETLEHILFECPNSGQRTVWALANSVWRSRHGED</sequence>
<gene>
    <name evidence="1" type="ORF">CERSUDRAFT_34819</name>
</gene>